<feature type="compositionally biased region" description="Low complexity" evidence="1">
    <location>
        <begin position="1"/>
        <end position="14"/>
    </location>
</feature>
<evidence type="ECO:0000313" key="3">
    <source>
        <dbReference type="Proteomes" id="UP000323454"/>
    </source>
</evidence>
<reference evidence="2 3" key="2">
    <citation type="submission" date="2019-09" db="EMBL/GenBank/DDBJ databases">
        <authorList>
            <person name="Jin C."/>
        </authorList>
    </citation>
    <scope>NUCLEOTIDE SEQUENCE [LARGE SCALE GENOMIC DNA]</scope>
    <source>
        <strain evidence="2 3">AN110305</strain>
    </source>
</reference>
<gene>
    <name evidence="2" type="ORF">F0L68_26450</name>
</gene>
<reference evidence="2 3" key="1">
    <citation type="submission" date="2019-09" db="EMBL/GenBank/DDBJ databases">
        <title>Goodfellowia gen. nov., a new genus of the Pseudonocardineae related to Actinoalloteichus, containing Goodfellowia coeruleoviolacea gen. nov., comb. nov. gen. nov., comb. nov.</title>
        <authorList>
            <person name="Labeda D."/>
        </authorList>
    </citation>
    <scope>NUCLEOTIDE SEQUENCE [LARGE SCALE GENOMIC DNA]</scope>
    <source>
        <strain evidence="2 3">AN110305</strain>
    </source>
</reference>
<keyword evidence="3" id="KW-1185">Reference proteome</keyword>
<dbReference type="RefSeq" id="WP_149852518.1">
    <property type="nucleotide sequence ID" value="NZ_VUOB01000052.1"/>
</dbReference>
<proteinExistence type="predicted"/>
<accession>A0A5B2X0F1</accession>
<sequence>MTTSSTEPTTTSAHEPTRPDLGPFLRAHECFRRDLGRLRHSVPRLLDGLPAEATLALPPELREPYERSWLPAYRRRTDLARFA</sequence>
<evidence type="ECO:0000256" key="1">
    <source>
        <dbReference type="SAM" id="MobiDB-lite"/>
    </source>
</evidence>
<organism evidence="2 3">
    <name type="scientific">Solihabitans fulvus</name>
    <dbReference type="NCBI Taxonomy" id="1892852"/>
    <lineage>
        <taxon>Bacteria</taxon>
        <taxon>Bacillati</taxon>
        <taxon>Actinomycetota</taxon>
        <taxon>Actinomycetes</taxon>
        <taxon>Pseudonocardiales</taxon>
        <taxon>Pseudonocardiaceae</taxon>
        <taxon>Solihabitans</taxon>
    </lineage>
</organism>
<name>A0A5B2X0F1_9PSEU</name>
<comment type="caution">
    <text evidence="2">The sequence shown here is derived from an EMBL/GenBank/DDBJ whole genome shotgun (WGS) entry which is preliminary data.</text>
</comment>
<dbReference type="EMBL" id="VUOB01000052">
    <property type="protein sequence ID" value="KAA2256329.1"/>
    <property type="molecule type" value="Genomic_DNA"/>
</dbReference>
<dbReference type="Proteomes" id="UP000323454">
    <property type="component" value="Unassembled WGS sequence"/>
</dbReference>
<evidence type="ECO:0000313" key="2">
    <source>
        <dbReference type="EMBL" id="KAA2256329.1"/>
    </source>
</evidence>
<feature type="region of interest" description="Disordered" evidence="1">
    <location>
        <begin position="1"/>
        <end position="23"/>
    </location>
</feature>
<protein>
    <submittedName>
        <fullName evidence="2">Uncharacterized protein</fullName>
    </submittedName>
</protein>
<dbReference type="AlphaFoldDB" id="A0A5B2X0F1"/>